<proteinExistence type="predicted"/>
<dbReference type="Pfam" id="PF07833">
    <property type="entry name" value="Cu_amine_oxidN1"/>
    <property type="match status" value="1"/>
</dbReference>
<dbReference type="RefSeq" id="WP_087441480.1">
    <property type="nucleotide sequence ID" value="NZ_CABMNB010000020.1"/>
</dbReference>
<dbReference type="EMBL" id="JAMDMM010000024">
    <property type="protein sequence ID" value="MCY9608084.1"/>
    <property type="molecule type" value="Genomic_DNA"/>
</dbReference>
<dbReference type="GeneID" id="76997894"/>
<evidence type="ECO:0000313" key="4">
    <source>
        <dbReference type="Proteomes" id="UP000315377"/>
    </source>
</evidence>
<evidence type="ECO:0000313" key="5">
    <source>
        <dbReference type="Proteomes" id="UP001209276"/>
    </source>
</evidence>
<feature type="domain" description="Copper amine oxidase-like N-terminal" evidence="1">
    <location>
        <begin position="62"/>
        <end position="168"/>
    </location>
</feature>
<gene>
    <name evidence="3" type="ORF">FLT43_18190</name>
    <name evidence="2" type="ORF">M5W83_13120</name>
</gene>
<sequence>MYILQKELGGRLMGFLSKKNVRFNTRRLFVSAVIALLLATPITAKSAYAYNASPNNEYRLSVNNMGIESDVNSMIIHNQQYIPLRAFFESLGAAVEWDQQSSSITIKNDKAVISTKINSTSFTMNDVEKELASAPFLKGNTALMPVSLISELYTADTTIDEKDKRISIVIEPEPVDATEAILHAFENYQLVALGDVHGLDQERDFIISLVTNPKFTEMVQTIIIETGNARYQDLVDRYINGADVDMEELRKVWRDLSVSGMGPTDTMSNEKLFEAVRAVNQKLPASKKLRIVLGDPPIDWNQVNTKEDLDKWLSQRDTHMAGVVEEEIYRNNAKGLVIIGSGHLSRNKPGGAGQVVPEPPQEGEQAQFFKEVPDDKSTNAPIADKKQPIQINSKSKSMLQLIDEKHPGTTYVIAVHTGFGAKNDELESKLESWAIPSIAAIKGTWIGALDSSYDSLGSVVFGPGMGGKSAIPLSGKMKEADIEGYLYLGEIHSFTITQPSPDIYKDDAYFNELNRRHLLTKGTPLDRENLLKEKSSNFLENYRTNQP</sequence>
<keyword evidence="5" id="KW-1185">Reference proteome</keyword>
<dbReference type="SUPFAM" id="SSF159501">
    <property type="entry name" value="EreA/ChaN-like"/>
    <property type="match status" value="1"/>
</dbReference>
<dbReference type="AlphaFoldDB" id="A0AAP9J272"/>
<dbReference type="InterPro" id="IPR036582">
    <property type="entry name" value="Mao_N_sf"/>
</dbReference>
<reference evidence="3 4" key="1">
    <citation type="submission" date="2019-07" db="EMBL/GenBank/DDBJ databases">
        <title>Paenibacillus thiaminolyticus NRRL B-4156.</title>
        <authorList>
            <person name="Hehnly C."/>
            <person name="Zhang L."/>
        </authorList>
    </citation>
    <scope>NUCLEOTIDE SEQUENCE [LARGE SCALE GENOMIC DNA]</scope>
    <source>
        <strain evidence="3 4">NRRL B-4156</strain>
    </source>
</reference>
<dbReference type="EMBL" id="CP041405">
    <property type="protein sequence ID" value="QDM45189.1"/>
    <property type="molecule type" value="Genomic_DNA"/>
</dbReference>
<evidence type="ECO:0000313" key="2">
    <source>
        <dbReference type="EMBL" id="MCY9608084.1"/>
    </source>
</evidence>
<name>A0AAP9J272_PANTH</name>
<evidence type="ECO:0000313" key="3">
    <source>
        <dbReference type="EMBL" id="QDM45189.1"/>
    </source>
</evidence>
<evidence type="ECO:0000259" key="1">
    <source>
        <dbReference type="Pfam" id="PF07833"/>
    </source>
</evidence>
<dbReference type="InterPro" id="IPR012854">
    <property type="entry name" value="Cu_amine_oxidase-like_N"/>
</dbReference>
<protein>
    <submittedName>
        <fullName evidence="3">Copper amine oxidase N-terminal domain-containing protein</fullName>
    </submittedName>
</protein>
<accession>A0AAP9J272</accession>
<reference evidence="2 5" key="2">
    <citation type="submission" date="2022-05" db="EMBL/GenBank/DDBJ databases">
        <title>Genome Sequencing of Bee-Associated Microbes.</title>
        <authorList>
            <person name="Dunlap C."/>
        </authorList>
    </citation>
    <scope>NUCLEOTIDE SEQUENCE [LARGE SCALE GENOMIC DNA]</scope>
    <source>
        <strain evidence="2 5">NRRL B-14613</strain>
    </source>
</reference>
<dbReference type="Gene3D" id="3.30.457.10">
    <property type="entry name" value="Copper amine oxidase-like, N-terminal domain"/>
    <property type="match status" value="1"/>
</dbReference>
<dbReference type="Proteomes" id="UP001209276">
    <property type="component" value="Unassembled WGS sequence"/>
</dbReference>
<dbReference type="SUPFAM" id="SSF55383">
    <property type="entry name" value="Copper amine oxidase, domain N"/>
    <property type="match status" value="1"/>
</dbReference>
<dbReference type="Proteomes" id="UP000315377">
    <property type="component" value="Chromosome"/>
</dbReference>
<organism evidence="3 4">
    <name type="scientific">Paenibacillus thiaminolyticus</name>
    <name type="common">Bacillus thiaminolyticus</name>
    <dbReference type="NCBI Taxonomy" id="49283"/>
    <lineage>
        <taxon>Bacteria</taxon>
        <taxon>Bacillati</taxon>
        <taxon>Bacillota</taxon>
        <taxon>Bacilli</taxon>
        <taxon>Bacillales</taxon>
        <taxon>Paenibacillaceae</taxon>
        <taxon>Paenibacillus</taxon>
    </lineage>
</organism>